<protein>
    <submittedName>
        <fullName evidence="3">DUF861 domain-containing protein</fullName>
    </submittedName>
</protein>
<dbReference type="AlphaFoldDB" id="A0AAE4YFN5"/>
<dbReference type="PANTHER" id="PTHR40943:SF2">
    <property type="entry name" value="(S)-UREIDOGLYCINE AMINOHYDROLASE CUPIN DOMAIN-CONTAINING PROTEIN"/>
    <property type="match status" value="1"/>
</dbReference>
<evidence type="ECO:0000259" key="2">
    <source>
        <dbReference type="Pfam" id="PF05899"/>
    </source>
</evidence>
<evidence type="ECO:0000313" key="4">
    <source>
        <dbReference type="Proteomes" id="UP001193501"/>
    </source>
</evidence>
<keyword evidence="4" id="KW-1185">Reference proteome</keyword>
<dbReference type="Pfam" id="PF05899">
    <property type="entry name" value="Cupin_3"/>
    <property type="match status" value="1"/>
</dbReference>
<feature type="region of interest" description="Disordered" evidence="1">
    <location>
        <begin position="1"/>
        <end position="21"/>
    </location>
</feature>
<feature type="domain" description="(S)-ureidoglycine aminohydrolase cupin" evidence="2">
    <location>
        <begin position="54"/>
        <end position="124"/>
    </location>
</feature>
<dbReference type="PANTHER" id="PTHR40943">
    <property type="entry name" value="CYTOPLASMIC PROTEIN-RELATED"/>
    <property type="match status" value="1"/>
</dbReference>
<dbReference type="Gene3D" id="2.60.120.10">
    <property type="entry name" value="Jelly Rolls"/>
    <property type="match status" value="1"/>
</dbReference>
<sequence>MQHLIAMTRQGVTPEISRPDPEKVVAGDPIHTTWSLEERPMGAAEGQTPHGADKGMLYAGLWHTTPGEWRVDYQEWEYIRILEGLSFLVDEQGHATRLAAGESHIIRPGFKGTWRCVEPTLKDYVILA</sequence>
<dbReference type="InterPro" id="IPR014710">
    <property type="entry name" value="RmlC-like_jellyroll"/>
</dbReference>
<dbReference type="InterPro" id="IPR011051">
    <property type="entry name" value="RmlC_Cupin_sf"/>
</dbReference>
<proteinExistence type="predicted"/>
<gene>
    <name evidence="3" type="ORF">GV832_15775</name>
</gene>
<dbReference type="EMBL" id="JAABNR010000017">
    <property type="protein sequence ID" value="NBZ89050.1"/>
    <property type="molecule type" value="Genomic_DNA"/>
</dbReference>
<accession>A0AAE4YFN5</accession>
<dbReference type="Proteomes" id="UP001193501">
    <property type="component" value="Unassembled WGS sequence"/>
</dbReference>
<name>A0AAE4YFN5_9RHOB</name>
<reference evidence="3" key="1">
    <citation type="submission" date="2020-01" db="EMBL/GenBank/DDBJ databases">
        <authorList>
            <person name="Chen W.-M."/>
        </authorList>
    </citation>
    <scope>NUCLEOTIDE SEQUENCE</scope>
    <source>
        <strain evidence="3">CYK-10</strain>
    </source>
</reference>
<comment type="caution">
    <text evidence="3">The sequence shown here is derived from an EMBL/GenBank/DDBJ whole genome shotgun (WGS) entry which is preliminary data.</text>
</comment>
<dbReference type="RefSeq" id="WP_168775854.1">
    <property type="nucleotide sequence ID" value="NZ_JAABNR010000017.1"/>
</dbReference>
<evidence type="ECO:0000313" key="3">
    <source>
        <dbReference type="EMBL" id="NBZ89050.1"/>
    </source>
</evidence>
<evidence type="ECO:0000256" key="1">
    <source>
        <dbReference type="SAM" id="MobiDB-lite"/>
    </source>
</evidence>
<dbReference type="InterPro" id="IPR008579">
    <property type="entry name" value="UGlyAH_Cupin_dom"/>
</dbReference>
<organism evidence="3 4">
    <name type="scientific">Stagnihabitans tardus</name>
    <dbReference type="NCBI Taxonomy" id="2699202"/>
    <lineage>
        <taxon>Bacteria</taxon>
        <taxon>Pseudomonadati</taxon>
        <taxon>Pseudomonadota</taxon>
        <taxon>Alphaproteobacteria</taxon>
        <taxon>Rhodobacterales</taxon>
        <taxon>Paracoccaceae</taxon>
        <taxon>Stagnihabitans</taxon>
    </lineage>
</organism>
<dbReference type="SUPFAM" id="SSF51182">
    <property type="entry name" value="RmlC-like cupins"/>
    <property type="match status" value="1"/>
</dbReference>